<name>A0A0P6ISV0_AEDAE</name>
<evidence type="ECO:0000313" key="1">
    <source>
        <dbReference type="EMBL" id="JAN94841.1"/>
    </source>
</evidence>
<organism evidence="1">
    <name type="scientific">Aedes aegypti</name>
    <name type="common">Yellowfever mosquito</name>
    <name type="synonym">Culex aegypti</name>
    <dbReference type="NCBI Taxonomy" id="7159"/>
    <lineage>
        <taxon>Eukaryota</taxon>
        <taxon>Metazoa</taxon>
        <taxon>Ecdysozoa</taxon>
        <taxon>Arthropoda</taxon>
        <taxon>Hexapoda</taxon>
        <taxon>Insecta</taxon>
        <taxon>Pterygota</taxon>
        <taxon>Neoptera</taxon>
        <taxon>Endopterygota</taxon>
        <taxon>Diptera</taxon>
        <taxon>Nematocera</taxon>
        <taxon>Culicoidea</taxon>
        <taxon>Culicidae</taxon>
        <taxon>Culicinae</taxon>
        <taxon>Aedini</taxon>
        <taxon>Aedes</taxon>
        <taxon>Stegomyia</taxon>
    </lineage>
</organism>
<accession>A0A0P6ISV0</accession>
<sequence>HFCIRISCGRHDDTLCLCPGKSRKFPDPGPTGIRTQTPSAWLCSVAADANHSVKEGPKRCIECIAHFSHSNSHTLVQSQFSYK</sequence>
<proteinExistence type="evidence at transcript level"/>
<reference evidence="1" key="1">
    <citation type="journal article" date="2016" name="PLoS ONE">
        <title>A Deep Insight into the Sialome of Male and Female Aedes aegypti Mosquitoes.</title>
        <authorList>
            <person name="Ribeiro J.M."/>
            <person name="Martin-Martin I."/>
            <person name="Arca B."/>
            <person name="Calvo E."/>
        </authorList>
    </citation>
    <scope>NUCLEOTIDE SEQUENCE</scope>
    <source>
        <strain evidence="1">Liverpool</strain>
        <tissue evidence="1">Salivary glands</tissue>
    </source>
</reference>
<dbReference type="AlphaFoldDB" id="A0A0P6ISV0"/>
<dbReference type="EMBL" id="GDUN01001078">
    <property type="protein sequence ID" value="JAN94841.1"/>
    <property type="molecule type" value="mRNA"/>
</dbReference>
<feature type="non-terminal residue" evidence="1">
    <location>
        <position position="1"/>
    </location>
</feature>
<protein>
    <submittedName>
        <fullName evidence="1">Uncharacterized protein</fullName>
    </submittedName>
</protein>